<organism evidence="2 3">
    <name type="scientific">Tetrahymena thermophila (strain SB210)</name>
    <dbReference type="NCBI Taxonomy" id="312017"/>
    <lineage>
        <taxon>Eukaryota</taxon>
        <taxon>Sar</taxon>
        <taxon>Alveolata</taxon>
        <taxon>Ciliophora</taxon>
        <taxon>Intramacronucleata</taxon>
        <taxon>Oligohymenophorea</taxon>
        <taxon>Hymenostomatida</taxon>
        <taxon>Tetrahymenina</taxon>
        <taxon>Tetrahymenidae</taxon>
        <taxon>Tetrahymena</taxon>
    </lineage>
</organism>
<name>Q22LJ1_TETTS</name>
<dbReference type="EMBL" id="GG662863">
    <property type="protein sequence ID" value="EAR86149.2"/>
    <property type="molecule type" value="Genomic_DNA"/>
</dbReference>
<evidence type="ECO:0000313" key="3">
    <source>
        <dbReference type="Proteomes" id="UP000009168"/>
    </source>
</evidence>
<evidence type="ECO:0000313" key="2">
    <source>
        <dbReference type="EMBL" id="EAR86149.2"/>
    </source>
</evidence>
<dbReference type="RefSeq" id="XP_976744.2">
    <property type="nucleotide sequence ID" value="XM_971651.2"/>
</dbReference>
<dbReference type="InParanoid" id="Q22LJ1"/>
<gene>
    <name evidence="2" type="ORF">TTHERM_00873650</name>
</gene>
<dbReference type="HOGENOM" id="CLU_312983_0_0_1"/>
<dbReference type="Proteomes" id="UP000009168">
    <property type="component" value="Unassembled WGS sequence"/>
</dbReference>
<sequence length="378" mass="46275">MKTEINYYTKLSKQFLRKDLIYQIYDSYYLDNKQNFYIFELEYPEESFFSQLNNYQDQPVFKSAIEKLKEFFSEQFLDLGDYFPIFCINNLKINLFDLCKYQKYFFNKITNISKKQRYKVKEQFDLQALNQIPICLHFTQFQEFQPKQKQQITNQGQIMLVEYDNNQQEQENENLQDDISQDSVEDELQLQLQLDEEFNQEQYILNQINSFKNAIFLKIKKENLLEKIKEFYSDILQYHSEQLFLLIQQHPKYDYFQVLSYDIDYVELKILQNKTWKTLLIKKFNCFQKAQDEENLINLQANIIQNAINTEIIVLEKHFYLLTEYKYFRNQFQKYPSLEDLLTIFRGQSKNKLFIYQLLVEINHCFWMLRKLLKGIKI</sequence>
<keyword evidence="3" id="KW-1185">Reference proteome</keyword>
<dbReference type="KEGG" id="tet:TTHERM_00873650"/>
<dbReference type="AlphaFoldDB" id="Q22LJ1"/>
<reference evidence="3" key="1">
    <citation type="journal article" date="2006" name="PLoS Biol.">
        <title>Macronuclear genome sequence of the ciliate Tetrahymena thermophila, a model eukaryote.</title>
        <authorList>
            <person name="Eisen J.A."/>
            <person name="Coyne R.S."/>
            <person name="Wu M."/>
            <person name="Wu D."/>
            <person name="Thiagarajan M."/>
            <person name="Wortman J.R."/>
            <person name="Badger J.H."/>
            <person name="Ren Q."/>
            <person name="Amedeo P."/>
            <person name="Jones K.M."/>
            <person name="Tallon L.J."/>
            <person name="Delcher A.L."/>
            <person name="Salzberg S.L."/>
            <person name="Silva J.C."/>
            <person name="Haas B.J."/>
            <person name="Majoros W.H."/>
            <person name="Farzad M."/>
            <person name="Carlton J.M."/>
            <person name="Smith R.K. Jr."/>
            <person name="Garg J."/>
            <person name="Pearlman R.E."/>
            <person name="Karrer K.M."/>
            <person name="Sun L."/>
            <person name="Manning G."/>
            <person name="Elde N.C."/>
            <person name="Turkewitz A.P."/>
            <person name="Asai D.J."/>
            <person name="Wilkes D.E."/>
            <person name="Wang Y."/>
            <person name="Cai H."/>
            <person name="Collins K."/>
            <person name="Stewart B.A."/>
            <person name="Lee S.R."/>
            <person name="Wilamowska K."/>
            <person name="Weinberg Z."/>
            <person name="Ruzzo W.L."/>
            <person name="Wloga D."/>
            <person name="Gaertig J."/>
            <person name="Frankel J."/>
            <person name="Tsao C.-C."/>
            <person name="Gorovsky M.A."/>
            <person name="Keeling P.J."/>
            <person name="Waller R.F."/>
            <person name="Patron N.J."/>
            <person name="Cherry J.M."/>
            <person name="Stover N.A."/>
            <person name="Krieger C.J."/>
            <person name="del Toro C."/>
            <person name="Ryder H.F."/>
            <person name="Williamson S.C."/>
            <person name="Barbeau R.A."/>
            <person name="Hamilton E.P."/>
            <person name="Orias E."/>
        </authorList>
    </citation>
    <scope>NUCLEOTIDE SEQUENCE [LARGE SCALE GENOMIC DNA]</scope>
    <source>
        <strain evidence="3">SB210</strain>
    </source>
</reference>
<proteinExistence type="predicted"/>
<accession>Q22LJ1</accession>
<keyword evidence="1" id="KW-0175">Coiled coil</keyword>
<evidence type="ECO:0000256" key="1">
    <source>
        <dbReference type="SAM" id="Coils"/>
    </source>
</evidence>
<feature type="coiled-coil region" evidence="1">
    <location>
        <begin position="158"/>
        <end position="185"/>
    </location>
</feature>
<dbReference type="GeneID" id="7837941"/>
<protein>
    <submittedName>
        <fullName evidence="2">Uncharacterized protein</fullName>
    </submittedName>
</protein>